<keyword evidence="1" id="KW-0812">Transmembrane</keyword>
<feature type="transmembrane region" description="Helical" evidence="1">
    <location>
        <begin position="52"/>
        <end position="70"/>
    </location>
</feature>
<reference evidence="3" key="1">
    <citation type="journal article" date="2019" name="Int. J. Syst. Evol. Microbiol.">
        <title>The Global Catalogue of Microorganisms (GCM) 10K type strain sequencing project: providing services to taxonomists for standard genome sequencing and annotation.</title>
        <authorList>
            <consortium name="The Broad Institute Genomics Platform"/>
            <consortium name="The Broad Institute Genome Sequencing Center for Infectious Disease"/>
            <person name="Wu L."/>
            <person name="Ma J."/>
        </authorList>
    </citation>
    <scope>NUCLEOTIDE SEQUENCE [LARGE SCALE GENOMIC DNA]</scope>
    <source>
        <strain evidence="3">KCTC 22558</strain>
    </source>
</reference>
<evidence type="ECO:0000313" key="2">
    <source>
        <dbReference type="EMBL" id="GGZ62871.1"/>
    </source>
</evidence>
<gene>
    <name evidence="2" type="ORF">GCM10008101_16370</name>
</gene>
<organism evidence="2 3">
    <name type="scientific">Cognatilysobacter xinjiangensis</name>
    <dbReference type="NCBI Taxonomy" id="546892"/>
    <lineage>
        <taxon>Bacteria</taxon>
        <taxon>Pseudomonadati</taxon>
        <taxon>Pseudomonadota</taxon>
        <taxon>Gammaproteobacteria</taxon>
        <taxon>Lysobacterales</taxon>
        <taxon>Lysobacteraceae</taxon>
        <taxon>Cognatilysobacter</taxon>
    </lineage>
</organism>
<protein>
    <submittedName>
        <fullName evidence="2">Membrane protein</fullName>
    </submittedName>
</protein>
<sequence>MRESDTALRTADRVGFAASFVCAVHCAIVPLVLALVPALGLEFSGWADIDQAFVVFATLLGLTTMTLGYRRHRTFRAWALLVPGLVLIWLGSFTPLHDHGWGHAAVMVLGGFALAAAHSVNLRMAHRAGL</sequence>
<keyword evidence="1" id="KW-1133">Transmembrane helix</keyword>
<keyword evidence="3" id="KW-1185">Reference proteome</keyword>
<dbReference type="EMBL" id="BMXY01000001">
    <property type="protein sequence ID" value="GGZ62871.1"/>
    <property type="molecule type" value="Genomic_DNA"/>
</dbReference>
<evidence type="ECO:0000313" key="3">
    <source>
        <dbReference type="Proteomes" id="UP000643403"/>
    </source>
</evidence>
<comment type="caution">
    <text evidence="2">The sequence shown here is derived from an EMBL/GenBank/DDBJ whole genome shotgun (WGS) entry which is preliminary data.</text>
</comment>
<keyword evidence="1" id="KW-0472">Membrane</keyword>
<feature type="transmembrane region" description="Helical" evidence="1">
    <location>
        <begin position="16"/>
        <end position="40"/>
    </location>
</feature>
<proteinExistence type="predicted"/>
<evidence type="ECO:0000256" key="1">
    <source>
        <dbReference type="SAM" id="Phobius"/>
    </source>
</evidence>
<dbReference type="RefSeq" id="WP_189448595.1">
    <property type="nucleotide sequence ID" value="NZ_BMXY01000001.1"/>
</dbReference>
<dbReference type="InterPro" id="IPR004891">
    <property type="entry name" value="Mercury-R_MerC"/>
</dbReference>
<dbReference type="Proteomes" id="UP000643403">
    <property type="component" value="Unassembled WGS sequence"/>
</dbReference>
<dbReference type="Pfam" id="PF03203">
    <property type="entry name" value="MerC"/>
    <property type="match status" value="1"/>
</dbReference>
<feature type="transmembrane region" description="Helical" evidence="1">
    <location>
        <begin position="77"/>
        <end position="94"/>
    </location>
</feature>
<accession>A0ABQ3BZZ3</accession>
<feature type="transmembrane region" description="Helical" evidence="1">
    <location>
        <begin position="100"/>
        <end position="120"/>
    </location>
</feature>
<name>A0ABQ3BZZ3_9GAMM</name>